<dbReference type="PANTHER" id="PTHR43156:SF2">
    <property type="entry name" value="STAGE II SPORULATION PROTEIN E"/>
    <property type="match status" value="1"/>
</dbReference>
<dbReference type="Proteomes" id="UP001445472">
    <property type="component" value="Unassembled WGS sequence"/>
</dbReference>
<dbReference type="PANTHER" id="PTHR43156">
    <property type="entry name" value="STAGE II SPORULATION PROTEIN E-RELATED"/>
    <property type="match status" value="1"/>
</dbReference>
<name>A0ABV1UMC0_9ACTN</name>
<dbReference type="InterPro" id="IPR035965">
    <property type="entry name" value="PAS-like_dom_sf"/>
</dbReference>
<dbReference type="PROSITE" id="PS51746">
    <property type="entry name" value="PPM_2"/>
    <property type="match status" value="1"/>
</dbReference>
<dbReference type="SUPFAM" id="SSF55785">
    <property type="entry name" value="PYP-like sensor domain (PAS domain)"/>
    <property type="match status" value="1"/>
</dbReference>
<feature type="domain" description="ANTAR" evidence="3">
    <location>
        <begin position="20"/>
        <end position="81"/>
    </location>
</feature>
<dbReference type="Gene3D" id="3.60.40.10">
    <property type="entry name" value="PPM-type phosphatase domain"/>
    <property type="match status" value="1"/>
</dbReference>
<gene>
    <name evidence="5" type="ORF">ABT276_00700</name>
</gene>
<evidence type="ECO:0000256" key="2">
    <source>
        <dbReference type="SAM" id="MobiDB-lite"/>
    </source>
</evidence>
<comment type="caution">
    <text evidence="5">The sequence shown here is derived from an EMBL/GenBank/DDBJ whole genome shotgun (WGS) entry which is preliminary data.</text>
</comment>
<organism evidence="5 6">
    <name type="scientific">Streptomyces xantholiticus</name>
    <dbReference type="NCBI Taxonomy" id="68285"/>
    <lineage>
        <taxon>Bacteria</taxon>
        <taxon>Bacillati</taxon>
        <taxon>Actinomycetota</taxon>
        <taxon>Actinomycetes</taxon>
        <taxon>Kitasatosporales</taxon>
        <taxon>Streptomycetaceae</taxon>
        <taxon>Streptomyces</taxon>
    </lineage>
</organism>
<keyword evidence="6" id="KW-1185">Reference proteome</keyword>
<dbReference type="SMART" id="SM01012">
    <property type="entry name" value="ANTAR"/>
    <property type="match status" value="1"/>
</dbReference>
<dbReference type="InterPro" id="IPR005561">
    <property type="entry name" value="ANTAR"/>
</dbReference>
<dbReference type="EMBL" id="JBEPBX010000001">
    <property type="protein sequence ID" value="MER6611950.1"/>
    <property type="molecule type" value="Genomic_DNA"/>
</dbReference>
<proteinExistence type="predicted"/>
<dbReference type="InterPro" id="IPR000014">
    <property type="entry name" value="PAS"/>
</dbReference>
<accession>A0ABV1UMC0</accession>
<dbReference type="InterPro" id="IPR036457">
    <property type="entry name" value="PPM-type-like_dom_sf"/>
</dbReference>
<dbReference type="Pfam" id="PF03861">
    <property type="entry name" value="ANTAR"/>
    <property type="match status" value="1"/>
</dbReference>
<evidence type="ECO:0000259" key="3">
    <source>
        <dbReference type="PROSITE" id="PS50921"/>
    </source>
</evidence>
<evidence type="ECO:0000313" key="6">
    <source>
        <dbReference type="Proteomes" id="UP001445472"/>
    </source>
</evidence>
<dbReference type="SMART" id="SM00331">
    <property type="entry name" value="PP2C_SIG"/>
    <property type="match status" value="1"/>
</dbReference>
<dbReference type="Pfam" id="PF08447">
    <property type="entry name" value="PAS_3"/>
    <property type="match status" value="1"/>
</dbReference>
<sequence>MTARGPASANGGQREPRALVVRLTEENTALREELARRHLTDLATGILAAQLRASPTEAGEHLARLAEAAALSPEDIAADIVNGVAGAVAVTAPPGSHGTNEDPHGDWRSPSAEARRMRQVVTAAEAADTVAGGADTLLEGGLQPLGVQSLWLWQLTASGCLRLAGHAGVSALEASQWRWIPPGAPAPVRAAFSDGRPVWLPTGPPAGELLPGPSDRAARALIPLRLRGRAMGLALAVWPDSADLDDRLRAAVAGLVEVAARVLGAEPSAPPEQPALDDLLDALVHPAMTLKRDPHTGALLVEHVNGPAGEALGGSQRAVGRPAEAAFPLIHADLDAMSRRAHYASSPQRAARLPAEHGTGARGPLLDLRVLPAGGDRSIVLWHTYSDRRTAMGRAVGRLQGLALFEDDLGTGRSTWTEQTYAIFGMSRGSTPVPLTELRPRVHPDDAGELAELLTDLVERRKGAAAVVRVVRQDGGLRHVRIAAEPLLHGAALSGITGVYQDISAEYHTEVALTATFDQLTAVRAQATLRHRLVLQLQQAIVPEMPSPAQLPGLSAAARYRPAAQEYRVGGDWYDILPLPHGKVLMAVGDIAGHGIESATGMVALRNALRGLAFTGDSPGHLMTLLNEVTLHTAGHPTATALCAMYDPEDRTLRWASAGHLPILLLRRGRATLLDPPQDILLGAMHSPVYAEATTRLAPGDTLLLYTDGLIERRHDGLDEGLAALRRTAEDLPDCGVDEQVDRLLGAATGDTDDDTSLIAVRVG</sequence>
<feature type="region of interest" description="Disordered" evidence="2">
    <location>
        <begin position="91"/>
        <end position="110"/>
    </location>
</feature>
<feature type="domain" description="PPM-type phosphatase" evidence="4">
    <location>
        <begin position="554"/>
        <end position="763"/>
    </location>
</feature>
<dbReference type="CDD" id="cd00130">
    <property type="entry name" value="PAS"/>
    <property type="match status" value="1"/>
</dbReference>
<dbReference type="InterPro" id="IPR052016">
    <property type="entry name" value="Bact_Sigma-Reg"/>
</dbReference>
<evidence type="ECO:0000256" key="1">
    <source>
        <dbReference type="ARBA" id="ARBA00022801"/>
    </source>
</evidence>
<evidence type="ECO:0000259" key="4">
    <source>
        <dbReference type="PROSITE" id="PS51746"/>
    </source>
</evidence>
<keyword evidence="1" id="KW-0378">Hydrolase</keyword>
<evidence type="ECO:0000313" key="5">
    <source>
        <dbReference type="EMBL" id="MER6611950.1"/>
    </source>
</evidence>
<dbReference type="InterPro" id="IPR013655">
    <property type="entry name" value="PAS_fold_3"/>
</dbReference>
<reference evidence="5 6" key="1">
    <citation type="submission" date="2024-06" db="EMBL/GenBank/DDBJ databases">
        <title>The Natural Products Discovery Center: Release of the First 8490 Sequenced Strains for Exploring Actinobacteria Biosynthetic Diversity.</title>
        <authorList>
            <person name="Kalkreuter E."/>
            <person name="Kautsar S.A."/>
            <person name="Yang D."/>
            <person name="Bader C.D."/>
            <person name="Teijaro C.N."/>
            <person name="Fluegel L."/>
            <person name="Davis C.M."/>
            <person name="Simpson J.R."/>
            <person name="Lauterbach L."/>
            <person name="Steele A.D."/>
            <person name="Gui C."/>
            <person name="Meng S."/>
            <person name="Li G."/>
            <person name="Viehrig K."/>
            <person name="Ye F."/>
            <person name="Su P."/>
            <person name="Kiefer A.F."/>
            <person name="Nichols A."/>
            <person name="Cepeda A.J."/>
            <person name="Yan W."/>
            <person name="Fan B."/>
            <person name="Jiang Y."/>
            <person name="Adhikari A."/>
            <person name="Zheng C.-J."/>
            <person name="Schuster L."/>
            <person name="Cowan T.M."/>
            <person name="Smanski M.J."/>
            <person name="Chevrette M.G."/>
            <person name="De Carvalho L.P.S."/>
            <person name="Shen B."/>
        </authorList>
    </citation>
    <scope>NUCLEOTIDE SEQUENCE [LARGE SCALE GENOMIC DNA]</scope>
    <source>
        <strain evidence="5 6">NPDC000837</strain>
    </source>
</reference>
<dbReference type="Pfam" id="PF07228">
    <property type="entry name" value="SpoIIE"/>
    <property type="match status" value="1"/>
</dbReference>
<dbReference type="InterPro" id="IPR001932">
    <property type="entry name" value="PPM-type_phosphatase-like_dom"/>
</dbReference>
<dbReference type="RefSeq" id="WP_351974464.1">
    <property type="nucleotide sequence ID" value="NZ_JBEPBX010000001.1"/>
</dbReference>
<dbReference type="SUPFAM" id="SSF81606">
    <property type="entry name" value="PP2C-like"/>
    <property type="match status" value="1"/>
</dbReference>
<dbReference type="Gene3D" id="3.30.450.20">
    <property type="entry name" value="PAS domain"/>
    <property type="match status" value="1"/>
</dbReference>
<protein>
    <submittedName>
        <fullName evidence="5">SpoIIE family protein phosphatase</fullName>
    </submittedName>
</protein>
<dbReference type="PROSITE" id="PS50921">
    <property type="entry name" value="ANTAR"/>
    <property type="match status" value="1"/>
</dbReference>